<protein>
    <submittedName>
        <fullName evidence="3">Uncharacterized protein</fullName>
    </submittedName>
</protein>
<sequence length="225" mass="26573">MNVGEGSSSSAGGIDYFGSNVASSSRNPNDLEQNTSKWYNSIDELIANFYDIFNENEIADSKREILKIKQEEFNILKEIEENNENIKKYILNLMNFRYKINENILKFERKIITGLENSEEINENIKNILNKINEYLNNKLNILFIHANVGGLTEDLFKKQLVKQQKTIEELKEENWENLIRANLMMNLNEKKMFDEFFEEIEKVRIESSTITNKYLKYEEYHNVS</sequence>
<feature type="coiled-coil region" evidence="1">
    <location>
        <begin position="118"/>
        <end position="174"/>
    </location>
</feature>
<proteinExistence type="predicted"/>
<dbReference type="Proteomes" id="UP000095281">
    <property type="component" value="Unplaced"/>
</dbReference>
<reference evidence="3" key="1">
    <citation type="submission" date="2016-11" db="UniProtKB">
        <authorList>
            <consortium name="WormBaseParasite"/>
        </authorList>
    </citation>
    <scope>IDENTIFICATION</scope>
</reference>
<evidence type="ECO:0000313" key="3">
    <source>
        <dbReference type="WBParaSite" id="MhA1_Contig318.frz3.gene2"/>
    </source>
</evidence>
<evidence type="ECO:0000313" key="2">
    <source>
        <dbReference type="Proteomes" id="UP000095281"/>
    </source>
</evidence>
<organism evidence="2 3">
    <name type="scientific">Meloidogyne hapla</name>
    <name type="common">Root-knot nematode worm</name>
    <dbReference type="NCBI Taxonomy" id="6305"/>
    <lineage>
        <taxon>Eukaryota</taxon>
        <taxon>Metazoa</taxon>
        <taxon>Ecdysozoa</taxon>
        <taxon>Nematoda</taxon>
        <taxon>Chromadorea</taxon>
        <taxon>Rhabditida</taxon>
        <taxon>Tylenchina</taxon>
        <taxon>Tylenchomorpha</taxon>
        <taxon>Tylenchoidea</taxon>
        <taxon>Meloidogynidae</taxon>
        <taxon>Meloidogyninae</taxon>
        <taxon>Meloidogyne</taxon>
    </lineage>
</organism>
<name>A0A1I8BM48_MELHA</name>
<evidence type="ECO:0000256" key="1">
    <source>
        <dbReference type="SAM" id="Coils"/>
    </source>
</evidence>
<keyword evidence="1" id="KW-0175">Coiled coil</keyword>
<keyword evidence="2" id="KW-1185">Reference proteome</keyword>
<dbReference type="WBParaSite" id="MhA1_Contig318.frz3.gene2">
    <property type="protein sequence ID" value="MhA1_Contig318.frz3.gene2"/>
    <property type="gene ID" value="MhA1_Contig318.frz3.gene2"/>
</dbReference>
<accession>A0A1I8BM48</accession>
<dbReference type="AlphaFoldDB" id="A0A1I8BM48"/>